<organism evidence="1 2">
    <name type="scientific">Posidoniimonas corsicana</name>
    <dbReference type="NCBI Taxonomy" id="1938618"/>
    <lineage>
        <taxon>Bacteria</taxon>
        <taxon>Pseudomonadati</taxon>
        <taxon>Planctomycetota</taxon>
        <taxon>Planctomycetia</taxon>
        <taxon>Pirellulales</taxon>
        <taxon>Lacipirellulaceae</taxon>
        <taxon>Posidoniimonas</taxon>
    </lineage>
</organism>
<reference evidence="1 2" key="1">
    <citation type="submission" date="2019-02" db="EMBL/GenBank/DDBJ databases">
        <title>Deep-cultivation of Planctomycetes and their phenomic and genomic characterization uncovers novel biology.</title>
        <authorList>
            <person name="Wiegand S."/>
            <person name="Jogler M."/>
            <person name="Boedeker C."/>
            <person name="Pinto D."/>
            <person name="Vollmers J."/>
            <person name="Rivas-Marin E."/>
            <person name="Kohn T."/>
            <person name="Peeters S.H."/>
            <person name="Heuer A."/>
            <person name="Rast P."/>
            <person name="Oberbeckmann S."/>
            <person name="Bunk B."/>
            <person name="Jeske O."/>
            <person name="Meyerdierks A."/>
            <person name="Storesund J.E."/>
            <person name="Kallscheuer N."/>
            <person name="Luecker S."/>
            <person name="Lage O.M."/>
            <person name="Pohl T."/>
            <person name="Merkel B.J."/>
            <person name="Hornburger P."/>
            <person name="Mueller R.-W."/>
            <person name="Bruemmer F."/>
            <person name="Labrenz M."/>
            <person name="Spormann A.M."/>
            <person name="Op Den Camp H."/>
            <person name="Overmann J."/>
            <person name="Amann R."/>
            <person name="Jetten M.S.M."/>
            <person name="Mascher T."/>
            <person name="Medema M.H."/>
            <person name="Devos D.P."/>
            <person name="Kaster A.-K."/>
            <person name="Ovreas L."/>
            <person name="Rohde M."/>
            <person name="Galperin M.Y."/>
            <person name="Jogler C."/>
        </authorList>
    </citation>
    <scope>NUCLEOTIDE SEQUENCE [LARGE SCALE GENOMIC DNA]</scope>
    <source>
        <strain evidence="1 2">KOR34</strain>
    </source>
</reference>
<evidence type="ECO:0000313" key="1">
    <source>
        <dbReference type="EMBL" id="TWT30277.1"/>
    </source>
</evidence>
<dbReference type="AlphaFoldDB" id="A0A5C5UXM6"/>
<dbReference type="RefSeq" id="WP_197531702.1">
    <property type="nucleotide sequence ID" value="NZ_SIHJ01000005.1"/>
</dbReference>
<dbReference type="EMBL" id="SIHJ01000005">
    <property type="protein sequence ID" value="TWT30277.1"/>
    <property type="molecule type" value="Genomic_DNA"/>
</dbReference>
<name>A0A5C5UXM6_9BACT</name>
<dbReference type="PROSITE" id="PS51257">
    <property type="entry name" value="PROKAR_LIPOPROTEIN"/>
    <property type="match status" value="1"/>
</dbReference>
<evidence type="ECO:0000313" key="2">
    <source>
        <dbReference type="Proteomes" id="UP000316714"/>
    </source>
</evidence>
<comment type="caution">
    <text evidence="1">The sequence shown here is derived from an EMBL/GenBank/DDBJ whole genome shotgun (WGS) entry which is preliminary data.</text>
</comment>
<sequence>MVEGWRCGAVLLLLAAGAAVGCGRPTAAPTINSLRQAYVRSEGHGSRGARFCQLVLAMDDESIAGTVPGTRAGLLNVLGPPDLTRRSALGSQDVYFYDRFAKRDWVVQVEYDPAGAVMGFGYNAASALDLSEWQSAEAGTP</sequence>
<protein>
    <submittedName>
        <fullName evidence="1">Uncharacterized protein</fullName>
    </submittedName>
</protein>
<gene>
    <name evidence="1" type="ORF">KOR34_48350</name>
</gene>
<proteinExistence type="predicted"/>
<dbReference type="Proteomes" id="UP000316714">
    <property type="component" value="Unassembled WGS sequence"/>
</dbReference>
<keyword evidence="2" id="KW-1185">Reference proteome</keyword>
<accession>A0A5C5UXM6</accession>